<dbReference type="RefSeq" id="WP_074895452.1">
    <property type="nucleotide sequence ID" value="NZ_CP031252.1"/>
</dbReference>
<dbReference type="Pfam" id="PF04186">
    <property type="entry name" value="FxsA"/>
    <property type="match status" value="1"/>
</dbReference>
<organism evidence="3 4">
    <name type="scientific">Neisseria elongata</name>
    <dbReference type="NCBI Taxonomy" id="495"/>
    <lineage>
        <taxon>Bacteria</taxon>
        <taxon>Pseudomonadati</taxon>
        <taxon>Pseudomonadota</taxon>
        <taxon>Betaproteobacteria</taxon>
        <taxon>Neisseriales</taxon>
        <taxon>Neisseriaceae</taxon>
        <taxon>Neisseria</taxon>
    </lineage>
</organism>
<dbReference type="InterPro" id="IPR007313">
    <property type="entry name" value="FxsA"/>
</dbReference>
<dbReference type="Proteomes" id="UP000254927">
    <property type="component" value="Unassembled WGS sequence"/>
</dbReference>
<dbReference type="EMBL" id="UGQW01000002">
    <property type="protein sequence ID" value="STZ67975.1"/>
    <property type="molecule type" value="Genomic_DNA"/>
</dbReference>
<evidence type="ECO:0000256" key="2">
    <source>
        <dbReference type="SAM" id="Phobius"/>
    </source>
</evidence>
<evidence type="ECO:0000313" key="3">
    <source>
        <dbReference type="EMBL" id="STZ67975.1"/>
    </source>
</evidence>
<dbReference type="AlphaFoldDB" id="A0A378TY90"/>
<accession>A0A378TY90</accession>
<feature type="transmembrane region" description="Helical" evidence="2">
    <location>
        <begin position="6"/>
        <end position="24"/>
    </location>
</feature>
<proteinExistence type="predicted"/>
<name>A0A378TY90_NEIEL</name>
<dbReference type="NCBIfam" id="NF008528">
    <property type="entry name" value="PRK11463.1-2"/>
    <property type="match status" value="1"/>
</dbReference>
<keyword evidence="2" id="KW-1133">Transmembrane helix</keyword>
<feature type="compositionally biased region" description="Basic and acidic residues" evidence="1">
    <location>
        <begin position="150"/>
        <end position="162"/>
    </location>
</feature>
<sequence length="162" mass="17221">MRYFGFGLLGFGVLEVMSVFWMVGRIGGGMTFVLMVLSAMAGVFMLRRMGLSGVLLAASAARGGGKVSAYQMLWPVRYAVAGLLLLSPGFVSTAAAVLLMLPFKGGRAAEMAQEHMSFTAYSSGVRGGRSRDGDDVIEGEYSTVDGNGRPSEKLLPEDKPPR</sequence>
<feature type="transmembrane region" description="Helical" evidence="2">
    <location>
        <begin position="31"/>
        <end position="58"/>
    </location>
</feature>
<dbReference type="PANTHER" id="PTHR35335:SF1">
    <property type="entry name" value="UPF0716 PROTEIN FXSA"/>
    <property type="match status" value="1"/>
</dbReference>
<protein>
    <submittedName>
        <fullName evidence="3">Membrane protein</fullName>
    </submittedName>
</protein>
<keyword evidence="2" id="KW-0472">Membrane</keyword>
<dbReference type="GeneID" id="93352459"/>
<evidence type="ECO:0000313" key="4">
    <source>
        <dbReference type="Proteomes" id="UP000254927"/>
    </source>
</evidence>
<gene>
    <name evidence="3" type="ORF">NCTC10660_01474</name>
</gene>
<reference evidence="3 4" key="1">
    <citation type="submission" date="2018-06" db="EMBL/GenBank/DDBJ databases">
        <authorList>
            <consortium name="Pathogen Informatics"/>
            <person name="Doyle S."/>
        </authorList>
    </citation>
    <scope>NUCLEOTIDE SEQUENCE [LARGE SCALE GENOMIC DNA]</scope>
    <source>
        <strain evidence="3 4">NCTC10660</strain>
    </source>
</reference>
<feature type="transmembrane region" description="Helical" evidence="2">
    <location>
        <begin position="78"/>
        <end position="101"/>
    </location>
</feature>
<dbReference type="PANTHER" id="PTHR35335">
    <property type="entry name" value="UPF0716 PROTEIN FXSA"/>
    <property type="match status" value="1"/>
</dbReference>
<feature type="region of interest" description="Disordered" evidence="1">
    <location>
        <begin position="123"/>
        <end position="162"/>
    </location>
</feature>
<evidence type="ECO:0000256" key="1">
    <source>
        <dbReference type="SAM" id="MobiDB-lite"/>
    </source>
</evidence>
<keyword evidence="2" id="KW-0812">Transmembrane</keyword>
<dbReference type="GO" id="GO:0016020">
    <property type="term" value="C:membrane"/>
    <property type="evidence" value="ECO:0007669"/>
    <property type="project" value="InterPro"/>
</dbReference>